<evidence type="ECO:0000256" key="6">
    <source>
        <dbReference type="ARBA" id="ARBA00022827"/>
    </source>
</evidence>
<dbReference type="InterPro" id="IPR019480">
    <property type="entry name" value="Dihydroorotate_DH_Fe-S-bd"/>
</dbReference>
<evidence type="ECO:0000256" key="7">
    <source>
        <dbReference type="ARBA" id="ARBA00022982"/>
    </source>
</evidence>
<dbReference type="SUPFAM" id="SSF63380">
    <property type="entry name" value="Riboflavin synthase domain-like"/>
    <property type="match status" value="1"/>
</dbReference>
<keyword evidence="9 12" id="KW-0411">Iron-sulfur</keyword>
<dbReference type="Pfam" id="PF00970">
    <property type="entry name" value="FAD_binding_6"/>
    <property type="match status" value="1"/>
</dbReference>
<dbReference type="Gene3D" id="2.40.30.10">
    <property type="entry name" value="Translation factors"/>
    <property type="match status" value="1"/>
</dbReference>
<feature type="binding site" evidence="12">
    <location>
        <position position="255"/>
    </location>
    <ligand>
        <name>[2Fe-2S] cluster</name>
        <dbReference type="ChEBI" id="CHEBI:190135"/>
    </ligand>
</feature>
<dbReference type="PANTHER" id="PTHR43513">
    <property type="entry name" value="DIHYDROOROTATE DEHYDROGENASE B (NAD(+)), ELECTRON TRANSFER SUBUNIT"/>
    <property type="match status" value="1"/>
</dbReference>
<evidence type="ECO:0000313" key="15">
    <source>
        <dbReference type="Proteomes" id="UP000027284"/>
    </source>
</evidence>
<accession>A0A062XL35</accession>
<keyword evidence="3 11" id="KW-0285">Flavoprotein</keyword>
<keyword evidence="4 12" id="KW-0001">2Fe-2S</keyword>
<comment type="cofactor">
    <cofactor evidence="10">
        <name>[2Fe-2S] cluster</name>
        <dbReference type="ChEBI" id="CHEBI:190135"/>
    </cofactor>
</comment>
<dbReference type="PIRSF" id="PIRSF006816">
    <property type="entry name" value="Cyc3_hyd_g"/>
    <property type="match status" value="1"/>
</dbReference>
<dbReference type="Gene3D" id="2.10.240.10">
    <property type="entry name" value="Dihydroorotate dehydrogenase, electron transfer subunit"/>
    <property type="match status" value="1"/>
</dbReference>
<dbReference type="InterPro" id="IPR017927">
    <property type="entry name" value="FAD-bd_FR_type"/>
</dbReference>
<name>A0A062XL35_9BACT</name>
<dbReference type="CDD" id="cd06218">
    <property type="entry name" value="DHOD_e_trans"/>
    <property type="match status" value="1"/>
</dbReference>
<dbReference type="Gene3D" id="3.40.50.80">
    <property type="entry name" value="Nucleotide-binding domain of ferredoxin-NADP reductase (FNR) module"/>
    <property type="match status" value="1"/>
</dbReference>
<dbReference type="InterPro" id="IPR008333">
    <property type="entry name" value="Cbr1-like_FAD-bd_dom"/>
</dbReference>
<dbReference type="EMBL" id="JMFG01000024">
    <property type="protein sequence ID" value="KDA53262.1"/>
    <property type="molecule type" value="Genomic_DNA"/>
</dbReference>
<feature type="binding site" evidence="12">
    <location>
        <position position="247"/>
    </location>
    <ligand>
        <name>[2Fe-2S] cluster</name>
        <dbReference type="ChEBI" id="CHEBI:190135"/>
    </ligand>
</feature>
<feature type="binding site" evidence="12">
    <location>
        <position position="252"/>
    </location>
    <ligand>
        <name>[2Fe-2S] cluster</name>
        <dbReference type="ChEBI" id="CHEBI:190135"/>
    </ligand>
</feature>
<dbReference type="InterPro" id="IPR012165">
    <property type="entry name" value="Cyt_c3_hydrogenase_gsu"/>
</dbReference>
<feature type="domain" description="FAD-binding FR-type" evidence="13">
    <location>
        <begin position="24"/>
        <end position="125"/>
    </location>
</feature>
<keyword evidence="15" id="KW-1185">Reference proteome</keyword>
<dbReference type="InterPro" id="IPR017938">
    <property type="entry name" value="Riboflavin_synthase-like_b-brl"/>
</dbReference>
<evidence type="ECO:0000256" key="12">
    <source>
        <dbReference type="PIRSR" id="PIRSR006816-2"/>
    </source>
</evidence>
<dbReference type="Pfam" id="PF10418">
    <property type="entry name" value="DHODB_Fe-S_bind"/>
    <property type="match status" value="1"/>
</dbReference>
<dbReference type="InterPro" id="IPR037117">
    <property type="entry name" value="Dihydroorotate_DH_ele_sf"/>
</dbReference>
<comment type="cofactor">
    <cofactor evidence="12">
        <name>[2Fe-2S] cluster</name>
        <dbReference type="ChEBI" id="CHEBI:190135"/>
    </cofactor>
    <text evidence="12">Binds 1 [2Fe-2S] cluster per subunit.</text>
</comment>
<organism evidence="14 15">
    <name type="scientific">Thermoanaerobaculum aquaticum</name>
    <dbReference type="NCBI Taxonomy" id="1312852"/>
    <lineage>
        <taxon>Bacteria</taxon>
        <taxon>Pseudomonadati</taxon>
        <taxon>Acidobacteriota</taxon>
        <taxon>Thermoanaerobaculia</taxon>
        <taxon>Thermoanaerobaculales</taxon>
        <taxon>Thermoanaerobaculaceae</taxon>
        <taxon>Thermoanaerobaculum</taxon>
    </lineage>
</organism>
<gene>
    <name evidence="14" type="ORF">EG19_06700</name>
</gene>
<dbReference type="GO" id="GO:0006221">
    <property type="term" value="P:pyrimidine nucleotide biosynthetic process"/>
    <property type="evidence" value="ECO:0007669"/>
    <property type="project" value="InterPro"/>
</dbReference>
<dbReference type="PROSITE" id="PS51384">
    <property type="entry name" value="FAD_FR"/>
    <property type="match status" value="1"/>
</dbReference>
<dbReference type="GO" id="GO:0051537">
    <property type="term" value="F:2 iron, 2 sulfur cluster binding"/>
    <property type="evidence" value="ECO:0007669"/>
    <property type="project" value="UniProtKB-KW"/>
</dbReference>
<evidence type="ECO:0000259" key="13">
    <source>
        <dbReference type="PROSITE" id="PS51384"/>
    </source>
</evidence>
<evidence type="ECO:0000256" key="3">
    <source>
        <dbReference type="ARBA" id="ARBA00022630"/>
    </source>
</evidence>
<dbReference type="GO" id="GO:0016491">
    <property type="term" value="F:oxidoreductase activity"/>
    <property type="evidence" value="ECO:0007669"/>
    <property type="project" value="InterPro"/>
</dbReference>
<comment type="similarity">
    <text evidence="1">Belongs to the PyrK family.</text>
</comment>
<comment type="caution">
    <text evidence="14">The sequence shown here is derived from an EMBL/GenBank/DDBJ whole genome shotgun (WGS) entry which is preliminary data.</text>
</comment>
<evidence type="ECO:0000256" key="2">
    <source>
        <dbReference type="ARBA" id="ARBA00022448"/>
    </source>
</evidence>
<comment type="cofactor">
    <cofactor evidence="11">
        <name>FAD</name>
        <dbReference type="ChEBI" id="CHEBI:57692"/>
    </cofactor>
    <text evidence="11">Binds 1 FAD per subunit.</text>
</comment>
<dbReference type="SUPFAM" id="SSF52343">
    <property type="entry name" value="Ferredoxin reductase-like, C-terminal NADP-linked domain"/>
    <property type="match status" value="1"/>
</dbReference>
<protein>
    <recommendedName>
        <fullName evidence="13">FAD-binding FR-type domain-containing protein</fullName>
    </recommendedName>
</protein>
<dbReference type="GO" id="GO:0046872">
    <property type="term" value="F:metal ion binding"/>
    <property type="evidence" value="ECO:0007669"/>
    <property type="project" value="UniProtKB-KW"/>
</dbReference>
<keyword evidence="2" id="KW-0813">Transport</keyword>
<dbReference type="InterPro" id="IPR039261">
    <property type="entry name" value="FNR_nucleotide-bd"/>
</dbReference>
<keyword evidence="7" id="KW-0249">Electron transport</keyword>
<dbReference type="PANTHER" id="PTHR43513:SF3">
    <property type="entry name" value="DIHYDROOROTATE DEHYDROGENASE B (NAD(+)), ELECTRON TRANSFER SUBUNIT-RELATED"/>
    <property type="match status" value="1"/>
</dbReference>
<evidence type="ECO:0000256" key="10">
    <source>
        <dbReference type="ARBA" id="ARBA00034078"/>
    </source>
</evidence>
<feature type="binding site" evidence="11">
    <location>
        <begin position="74"/>
        <end position="77"/>
    </location>
    <ligand>
        <name>FAD</name>
        <dbReference type="ChEBI" id="CHEBI:57692"/>
    </ligand>
</feature>
<evidence type="ECO:0000256" key="1">
    <source>
        <dbReference type="ARBA" id="ARBA00006422"/>
    </source>
</evidence>
<keyword evidence="5 12" id="KW-0479">Metal-binding</keyword>
<dbReference type="Pfam" id="PF00175">
    <property type="entry name" value="NAD_binding_1"/>
    <property type="match status" value="1"/>
</dbReference>
<dbReference type="PRINTS" id="PR00409">
    <property type="entry name" value="PHDIOXRDTASE"/>
</dbReference>
<reference evidence="14 15" key="1">
    <citation type="submission" date="2014-04" db="EMBL/GenBank/DDBJ databases">
        <title>The Genome Sequence of Thermoanaerobaculum aquaticum MP-01, The First Cultivated Group 23 Acidobacterium.</title>
        <authorList>
            <person name="Stamps B.W."/>
            <person name="Losey N.A."/>
            <person name="Lawson P.A."/>
            <person name="Stevenson B.S."/>
        </authorList>
    </citation>
    <scope>NUCLEOTIDE SEQUENCE [LARGE SCALE GENOMIC DNA]</scope>
    <source>
        <strain evidence="14 15">MP-01</strain>
    </source>
</reference>
<evidence type="ECO:0000256" key="9">
    <source>
        <dbReference type="ARBA" id="ARBA00023014"/>
    </source>
</evidence>
<dbReference type="GO" id="GO:0050660">
    <property type="term" value="F:flavin adenine dinucleotide binding"/>
    <property type="evidence" value="ECO:0007669"/>
    <property type="project" value="InterPro"/>
</dbReference>
<dbReference type="STRING" id="1312852.EG19_06700"/>
<dbReference type="InterPro" id="IPR050353">
    <property type="entry name" value="PyrK_electron_transfer"/>
</dbReference>
<dbReference type="Proteomes" id="UP000027284">
    <property type="component" value="Unassembled WGS sequence"/>
</dbReference>
<proteinExistence type="inferred from homology"/>
<evidence type="ECO:0000256" key="5">
    <source>
        <dbReference type="ARBA" id="ARBA00022723"/>
    </source>
</evidence>
<keyword evidence="8 12" id="KW-0408">Iron</keyword>
<evidence type="ECO:0000256" key="8">
    <source>
        <dbReference type="ARBA" id="ARBA00023004"/>
    </source>
</evidence>
<evidence type="ECO:0000313" key="14">
    <source>
        <dbReference type="EMBL" id="KDA53262.1"/>
    </source>
</evidence>
<evidence type="ECO:0000256" key="11">
    <source>
        <dbReference type="PIRSR" id="PIRSR006816-1"/>
    </source>
</evidence>
<dbReference type="AlphaFoldDB" id="A0A062XL35"/>
<sequence>MARHGTAFGKLEAFGDNARGMDIRVDQKAVLVGRQTLSPSCFALELACPSPLPAKPGQFVMVGVGSAADPLLRRPFSVAGVTPKERGTALQLLVKEVGKVTAMLRSLPLGSELAVLGPLGRGFDLASAGPRPVLVAGGIGLPPVLFAARELRRQGTEFAFFYGASSGPELLLRREIEEIAAGRVVFCTDDGSFGEHGLVTEVLGKRWQEGTSRLLACGPNPMLQALAALARERGVEAELSLEEPMACGVGVCLGCVVRLADGTYAPSCQKGPVFRATELSERW</sequence>
<keyword evidence="6 11" id="KW-0274">FAD</keyword>
<dbReference type="InterPro" id="IPR001433">
    <property type="entry name" value="OxRdtase_FAD/NAD-bd"/>
</dbReference>
<feature type="binding site" evidence="12">
    <location>
        <position position="268"/>
    </location>
    <ligand>
        <name>[2Fe-2S] cluster</name>
        <dbReference type="ChEBI" id="CHEBI:190135"/>
    </ligand>
</feature>
<evidence type="ECO:0000256" key="4">
    <source>
        <dbReference type="ARBA" id="ARBA00022714"/>
    </source>
</evidence>